<reference evidence="2" key="1">
    <citation type="submission" date="2016-06" db="EMBL/GenBank/DDBJ databases">
        <title>Parallel loss of symbiosis genes in relatives of nitrogen-fixing non-legume Parasponia.</title>
        <authorList>
            <person name="Van Velzen R."/>
            <person name="Holmer R."/>
            <person name="Bu F."/>
            <person name="Rutten L."/>
            <person name="Van Zeijl A."/>
            <person name="Liu W."/>
            <person name="Santuari L."/>
            <person name="Cao Q."/>
            <person name="Sharma T."/>
            <person name="Shen D."/>
            <person name="Roswanjaya Y."/>
            <person name="Wardhani T."/>
            <person name="Kalhor M.S."/>
            <person name="Jansen J."/>
            <person name="Van den Hoogen J."/>
            <person name="Gungor B."/>
            <person name="Hartog M."/>
            <person name="Hontelez J."/>
            <person name="Verver J."/>
            <person name="Yang W.-C."/>
            <person name="Schijlen E."/>
            <person name="Repin R."/>
            <person name="Schilthuizen M."/>
            <person name="Schranz E."/>
            <person name="Heidstra R."/>
            <person name="Miyata K."/>
            <person name="Fedorova E."/>
            <person name="Kohlen W."/>
            <person name="Bisseling T."/>
            <person name="Smit S."/>
            <person name="Geurts R."/>
        </authorList>
    </citation>
    <scope>NUCLEOTIDE SEQUENCE [LARGE SCALE GENOMIC DNA]</scope>
    <source>
        <strain evidence="2">cv. WU1-14</strain>
    </source>
</reference>
<dbReference type="AlphaFoldDB" id="A0A2P5E3S3"/>
<keyword evidence="2" id="KW-1185">Reference proteome</keyword>
<sequence>MAFKSLSSYFFFTCAPLPFTLDFTHLHNHRHPPSPKAMASRHPRSSLMPIIEQAKHIEMCTKPQPIAAKSDSFIVYRQSTLLIASSPHPKYNLIGPSCRFSFNSSTSVVQASDDSKTLVSWLSRRRGLNLGDGITCNNQEVAYQWTSIFWQLCWLGVKRKH</sequence>
<gene>
    <name evidence="1" type="ORF">PanWU01x14_006100</name>
</gene>
<protein>
    <submittedName>
        <fullName evidence="1">Uncharacterized protein</fullName>
    </submittedName>
</protein>
<comment type="caution">
    <text evidence="1">The sequence shown here is derived from an EMBL/GenBank/DDBJ whole genome shotgun (WGS) entry which is preliminary data.</text>
</comment>
<dbReference type="Proteomes" id="UP000237105">
    <property type="component" value="Unassembled WGS sequence"/>
</dbReference>
<proteinExistence type="predicted"/>
<evidence type="ECO:0000313" key="2">
    <source>
        <dbReference type="Proteomes" id="UP000237105"/>
    </source>
</evidence>
<organism evidence="1 2">
    <name type="scientific">Parasponia andersonii</name>
    <name type="common">Sponia andersonii</name>
    <dbReference type="NCBI Taxonomy" id="3476"/>
    <lineage>
        <taxon>Eukaryota</taxon>
        <taxon>Viridiplantae</taxon>
        <taxon>Streptophyta</taxon>
        <taxon>Embryophyta</taxon>
        <taxon>Tracheophyta</taxon>
        <taxon>Spermatophyta</taxon>
        <taxon>Magnoliopsida</taxon>
        <taxon>eudicotyledons</taxon>
        <taxon>Gunneridae</taxon>
        <taxon>Pentapetalae</taxon>
        <taxon>rosids</taxon>
        <taxon>fabids</taxon>
        <taxon>Rosales</taxon>
        <taxon>Cannabaceae</taxon>
        <taxon>Parasponia</taxon>
    </lineage>
</organism>
<name>A0A2P5E3S3_PARAD</name>
<evidence type="ECO:0000313" key="1">
    <source>
        <dbReference type="EMBL" id="PON80160.1"/>
    </source>
</evidence>
<dbReference type="EMBL" id="JXTB01000002">
    <property type="protein sequence ID" value="PON80160.1"/>
    <property type="molecule type" value="Genomic_DNA"/>
</dbReference>
<accession>A0A2P5E3S3</accession>